<accession>A0ABY9R9B1</accession>
<gene>
    <name evidence="2" type="ORF">RF683_08650</name>
</gene>
<proteinExistence type="predicted"/>
<organism evidence="2 3">
    <name type="scientific">Flavobacterium nakdongensis</name>
    <dbReference type="NCBI Taxonomy" id="3073563"/>
    <lineage>
        <taxon>Bacteria</taxon>
        <taxon>Pseudomonadati</taxon>
        <taxon>Bacteroidota</taxon>
        <taxon>Flavobacteriia</taxon>
        <taxon>Flavobacteriales</taxon>
        <taxon>Flavobacteriaceae</taxon>
        <taxon>Flavobacterium</taxon>
    </lineage>
</organism>
<sequence length="255" mass="29711">MIKYLIFCCFSLMLQAQSFQLILQDSVTVDFDEYWGQDAVQNKYFSTQNTIYKVTPTNTFLYTSNLGGKLSQVECFNALHTLLFFKNTNKIVVLDNQFNEIQTILFKDIVVDFVKPASQNECWFLDSLTQKMGLYNFSTATIRWISPVMTSPIKYIYSNYNFLVWVNQNNEWFQIDKFGKIIYLGEVEDAAATIFITEKELFFTKNEQLYVLLAKKGQVFALGSTKKMIKKIFYQNGILAIFTNSLLTNYKLKTQ</sequence>
<keyword evidence="1" id="KW-0732">Signal</keyword>
<dbReference type="RefSeq" id="WP_309531900.1">
    <property type="nucleotide sequence ID" value="NZ_CP133721.1"/>
</dbReference>
<name>A0ABY9R9B1_9FLAO</name>
<dbReference type="Proteomes" id="UP001180481">
    <property type="component" value="Chromosome"/>
</dbReference>
<evidence type="ECO:0000313" key="3">
    <source>
        <dbReference type="Proteomes" id="UP001180481"/>
    </source>
</evidence>
<feature type="chain" id="PRO_5047116862" description="WG containing repeat-containing protein" evidence="1">
    <location>
        <begin position="19"/>
        <end position="255"/>
    </location>
</feature>
<evidence type="ECO:0000313" key="2">
    <source>
        <dbReference type="EMBL" id="WMW77551.1"/>
    </source>
</evidence>
<dbReference type="EMBL" id="CP133721">
    <property type="protein sequence ID" value="WMW77551.1"/>
    <property type="molecule type" value="Genomic_DNA"/>
</dbReference>
<protein>
    <recommendedName>
        <fullName evidence="4">WG containing repeat-containing protein</fullName>
    </recommendedName>
</protein>
<evidence type="ECO:0000256" key="1">
    <source>
        <dbReference type="SAM" id="SignalP"/>
    </source>
</evidence>
<reference evidence="2" key="1">
    <citation type="submission" date="2023-09" db="EMBL/GenBank/DDBJ databases">
        <title>Flavobacterium sp. 20NA77.7 isolated from freshwater.</title>
        <authorList>
            <person name="Le V."/>
            <person name="Ko S.-R."/>
            <person name="Ahn C.-Y."/>
            <person name="Oh H.-M."/>
        </authorList>
    </citation>
    <scope>NUCLEOTIDE SEQUENCE</scope>
    <source>
        <strain evidence="2">20NA77.7</strain>
    </source>
</reference>
<feature type="signal peptide" evidence="1">
    <location>
        <begin position="1"/>
        <end position="18"/>
    </location>
</feature>
<evidence type="ECO:0008006" key="4">
    <source>
        <dbReference type="Google" id="ProtNLM"/>
    </source>
</evidence>
<keyword evidence="3" id="KW-1185">Reference proteome</keyword>